<evidence type="ECO:0000313" key="3">
    <source>
        <dbReference type="Proteomes" id="UP001437256"/>
    </source>
</evidence>
<organism evidence="2 3">
    <name type="scientific">Marasmius tenuissimus</name>
    <dbReference type="NCBI Taxonomy" id="585030"/>
    <lineage>
        <taxon>Eukaryota</taxon>
        <taxon>Fungi</taxon>
        <taxon>Dikarya</taxon>
        <taxon>Basidiomycota</taxon>
        <taxon>Agaricomycotina</taxon>
        <taxon>Agaricomycetes</taxon>
        <taxon>Agaricomycetidae</taxon>
        <taxon>Agaricales</taxon>
        <taxon>Marasmiineae</taxon>
        <taxon>Marasmiaceae</taxon>
        <taxon>Marasmius</taxon>
    </lineage>
</organism>
<feature type="compositionally biased region" description="Polar residues" evidence="1">
    <location>
        <begin position="1"/>
        <end position="10"/>
    </location>
</feature>
<sequence>MAQSRNQTAKSGWGSRPNFQHSHGLKMTPDDIDEGNDILDQYCEADREMERQEQQYDVNYDSDQGSRGVDTLDEQYRNAGYDSDEQPSQHEEARYPDESDEVEYASSQDDPPESDEYDEGPPSEDDTRYDSDDGAGAGYSSDPVSDDFDDYDDYDDDDYDYDSD</sequence>
<dbReference type="Proteomes" id="UP001437256">
    <property type="component" value="Unassembled WGS sequence"/>
</dbReference>
<feature type="region of interest" description="Disordered" evidence="1">
    <location>
        <begin position="1"/>
        <end position="164"/>
    </location>
</feature>
<dbReference type="EMBL" id="JBBXMP010000259">
    <property type="protein sequence ID" value="KAL0058977.1"/>
    <property type="molecule type" value="Genomic_DNA"/>
</dbReference>
<evidence type="ECO:0000313" key="2">
    <source>
        <dbReference type="EMBL" id="KAL0058977.1"/>
    </source>
</evidence>
<feature type="compositionally biased region" description="Polar residues" evidence="1">
    <location>
        <begin position="55"/>
        <end position="65"/>
    </location>
</feature>
<name>A0ABR2ZEW5_9AGAR</name>
<evidence type="ECO:0000256" key="1">
    <source>
        <dbReference type="SAM" id="MobiDB-lite"/>
    </source>
</evidence>
<reference evidence="2 3" key="1">
    <citation type="submission" date="2024-05" db="EMBL/GenBank/DDBJ databases">
        <title>A draft genome resource for the thread blight pathogen Marasmius tenuissimus strain MS-2.</title>
        <authorList>
            <person name="Yulfo-Soto G.E."/>
            <person name="Baruah I.K."/>
            <person name="Amoako-Attah I."/>
            <person name="Bukari Y."/>
            <person name="Meinhardt L.W."/>
            <person name="Bailey B.A."/>
            <person name="Cohen S.P."/>
        </authorList>
    </citation>
    <scope>NUCLEOTIDE SEQUENCE [LARGE SCALE GENOMIC DNA]</scope>
    <source>
        <strain evidence="2 3">MS-2</strain>
    </source>
</reference>
<protein>
    <submittedName>
        <fullName evidence="2">Uncharacterized protein</fullName>
    </submittedName>
</protein>
<feature type="compositionally biased region" description="Basic and acidic residues" evidence="1">
    <location>
        <begin position="44"/>
        <end position="54"/>
    </location>
</feature>
<comment type="caution">
    <text evidence="2">The sequence shown here is derived from an EMBL/GenBank/DDBJ whole genome shotgun (WGS) entry which is preliminary data.</text>
</comment>
<feature type="compositionally biased region" description="Acidic residues" evidence="1">
    <location>
        <begin position="110"/>
        <end position="124"/>
    </location>
</feature>
<feature type="compositionally biased region" description="Acidic residues" evidence="1">
    <location>
        <begin position="144"/>
        <end position="164"/>
    </location>
</feature>
<accession>A0ABR2ZEW5</accession>
<proteinExistence type="predicted"/>
<keyword evidence="3" id="KW-1185">Reference proteome</keyword>
<feature type="compositionally biased region" description="Basic and acidic residues" evidence="1">
    <location>
        <begin position="87"/>
        <end position="97"/>
    </location>
</feature>
<gene>
    <name evidence="2" type="ORF">AAF712_014314</name>
</gene>